<dbReference type="KEGG" id="ldn:H9L06_10180"/>
<dbReference type="Proteomes" id="UP000515934">
    <property type="component" value="Chromosome"/>
</dbReference>
<keyword evidence="4" id="KW-1185">Reference proteome</keyword>
<evidence type="ECO:0008006" key="5">
    <source>
        <dbReference type="Google" id="ProtNLM"/>
    </source>
</evidence>
<evidence type="ECO:0000256" key="2">
    <source>
        <dbReference type="SAM" id="SignalP"/>
    </source>
</evidence>
<name>A0A7G9S416_9MICO</name>
<gene>
    <name evidence="3" type="ORF">H9L06_10180</name>
</gene>
<evidence type="ECO:0000313" key="3">
    <source>
        <dbReference type="EMBL" id="QNN62591.1"/>
    </source>
</evidence>
<feature type="region of interest" description="Disordered" evidence="1">
    <location>
        <begin position="246"/>
        <end position="275"/>
    </location>
</feature>
<feature type="chain" id="PRO_5028864928" description="PEP-CTERM sorting domain-containing protein" evidence="2">
    <location>
        <begin position="32"/>
        <end position="275"/>
    </location>
</feature>
<organism evidence="3 4">
    <name type="scientific">Leucobacter denitrificans</name>
    <dbReference type="NCBI Taxonomy" id="683042"/>
    <lineage>
        <taxon>Bacteria</taxon>
        <taxon>Bacillati</taxon>
        <taxon>Actinomycetota</taxon>
        <taxon>Actinomycetes</taxon>
        <taxon>Micrococcales</taxon>
        <taxon>Microbacteriaceae</taxon>
        <taxon>Leucobacter</taxon>
    </lineage>
</organism>
<feature type="signal peptide" evidence="2">
    <location>
        <begin position="1"/>
        <end position="31"/>
    </location>
</feature>
<proteinExistence type="predicted"/>
<evidence type="ECO:0000256" key="1">
    <source>
        <dbReference type="SAM" id="MobiDB-lite"/>
    </source>
</evidence>
<reference evidence="3 4" key="1">
    <citation type="submission" date="2020-08" db="EMBL/GenBank/DDBJ databases">
        <title>Genome sequence of Leucobacter denitrificans KACC 14055T.</title>
        <authorList>
            <person name="Hyun D.-W."/>
            <person name="Bae J.-W."/>
        </authorList>
    </citation>
    <scope>NUCLEOTIDE SEQUENCE [LARGE SCALE GENOMIC DNA]</scope>
    <source>
        <strain evidence="3 4">KACC 14055</strain>
    </source>
</reference>
<sequence>MQKSNSAMLKIGLSAVSALAISLGAVSPAFAANIQVSPENIAPFEVGGSGSEPGYNYDQWHIGSQTNADAALETSVSFEECSLTTLTPTAPSTNSNVQVLKGFPVDARPTTDVSTAPIEGVINSTSISVLSGPVIIDMPMAVMWSGEDDPVEMTFRSEPLGPGTYNFADLRIIESGDLGEILDPLDGAPTFGEMLEYFQADIDEFGANYQILGVGFTGAEGSAVESLAFGGDTYVFGEGNCVTAQEGSGGDKAGSGGKTTTAVAATPPTKIETAV</sequence>
<feature type="compositionally biased region" description="Gly residues" evidence="1">
    <location>
        <begin position="247"/>
        <end position="257"/>
    </location>
</feature>
<dbReference type="RefSeq" id="WP_187555061.1">
    <property type="nucleotide sequence ID" value="NZ_CP060716.1"/>
</dbReference>
<keyword evidence="2" id="KW-0732">Signal</keyword>
<dbReference type="AlphaFoldDB" id="A0A7G9S416"/>
<accession>A0A7G9S416</accession>
<evidence type="ECO:0000313" key="4">
    <source>
        <dbReference type="Proteomes" id="UP000515934"/>
    </source>
</evidence>
<dbReference type="EMBL" id="CP060716">
    <property type="protein sequence ID" value="QNN62591.1"/>
    <property type="molecule type" value="Genomic_DNA"/>
</dbReference>
<protein>
    <recommendedName>
        <fullName evidence="5">PEP-CTERM sorting domain-containing protein</fullName>
    </recommendedName>
</protein>